<dbReference type="InterPro" id="IPR055411">
    <property type="entry name" value="LRR_FXL15/At3g58940/PEG3-like"/>
</dbReference>
<keyword evidence="5" id="KW-1185">Reference proteome</keyword>
<evidence type="ECO:0000313" key="4">
    <source>
        <dbReference type="EMBL" id="KAJ4782669.1"/>
    </source>
</evidence>
<dbReference type="PANTHER" id="PTHR34223">
    <property type="entry name" value="OS11G0201299 PROTEIN"/>
    <property type="match status" value="1"/>
</dbReference>
<dbReference type="InterPro" id="IPR053197">
    <property type="entry name" value="F-box_SCFL_complex_component"/>
</dbReference>
<dbReference type="AlphaFoldDB" id="A0AAV8EPQ7"/>
<dbReference type="InterPro" id="IPR053781">
    <property type="entry name" value="F-box_AtFBL13-like"/>
</dbReference>
<dbReference type="Pfam" id="PF00646">
    <property type="entry name" value="F-box"/>
    <property type="match status" value="1"/>
</dbReference>
<reference evidence="4" key="1">
    <citation type="submission" date="2022-08" db="EMBL/GenBank/DDBJ databases">
        <authorList>
            <person name="Marques A."/>
        </authorList>
    </citation>
    <scope>NUCLEOTIDE SEQUENCE</scope>
    <source>
        <strain evidence="4">RhyPub2mFocal</strain>
        <tissue evidence="4">Leaves</tissue>
    </source>
</reference>
<dbReference type="CDD" id="cd22160">
    <property type="entry name" value="F-box_AtFBL13-like"/>
    <property type="match status" value="1"/>
</dbReference>
<evidence type="ECO:0000259" key="2">
    <source>
        <dbReference type="Pfam" id="PF00646"/>
    </source>
</evidence>
<dbReference type="PANTHER" id="PTHR34223:SF51">
    <property type="entry name" value="OS06G0556300 PROTEIN"/>
    <property type="match status" value="1"/>
</dbReference>
<dbReference type="Gene3D" id="1.20.1280.50">
    <property type="match status" value="1"/>
</dbReference>
<feature type="region of interest" description="Disordered" evidence="1">
    <location>
        <begin position="1"/>
        <end position="44"/>
    </location>
</feature>
<dbReference type="Gene3D" id="3.80.10.10">
    <property type="entry name" value="Ribonuclease Inhibitor"/>
    <property type="match status" value="1"/>
</dbReference>
<evidence type="ECO:0000313" key="5">
    <source>
        <dbReference type="Proteomes" id="UP001140206"/>
    </source>
</evidence>
<dbReference type="EMBL" id="JAMFTS010000003">
    <property type="protein sequence ID" value="KAJ4782669.1"/>
    <property type="molecule type" value="Genomic_DNA"/>
</dbReference>
<dbReference type="SUPFAM" id="SSF81383">
    <property type="entry name" value="F-box domain"/>
    <property type="match status" value="1"/>
</dbReference>
<dbReference type="InterPro" id="IPR001810">
    <property type="entry name" value="F-box_dom"/>
</dbReference>
<dbReference type="Pfam" id="PF24758">
    <property type="entry name" value="LRR_At5g56370"/>
    <property type="match status" value="1"/>
</dbReference>
<sequence length="467" mass="53685">MLSSSPQSKPRIHGFQDQCTPSVRVNSPKNTAMEQAGKSRRGDRDMISSLPDCLIHLIMSFLTAQQAVRTCVLSKRWKHLWTTLPFLDFDVLKFECDGESEGGDPQSIKLEKFRDFVSMTLLLREASDVHTFRLFCFGISPLPKCHMFVRSWIAYALKHNVQVFKFDYDCDHHLLLLPSSLPLGFFNCASLVDASITYIFPLLNIINVINLPCLRRLYLEDIYLDQDVVDKLLCGCPVLELLHLKDCDREYSTINSQNLKYLVVEDRDSYLETEREMELINTPNLLSFRYTTNIKSFGPKMFLKVPSLTSAYVCINDMSWEGSKSCFKGKSNILIGLSNVQNLKLSGSMLKDLLEKELSNCPEFSNLKDLSVDELCLSCHFNLLASFLNRCPYLEKLSLKDAVYCKSQMHGIQELLKIAPFNGKRLTTVEFKFYKREKSFPQVVKYLQDITENSRAQINMTSISFRY</sequence>
<gene>
    <name evidence="4" type="ORF">LUZ62_066926</name>
</gene>
<proteinExistence type="predicted"/>
<dbReference type="SUPFAM" id="SSF52058">
    <property type="entry name" value="L domain-like"/>
    <property type="match status" value="1"/>
</dbReference>
<name>A0AAV8EPQ7_9POAL</name>
<feature type="domain" description="F-box/LRR-repeat protein 15/At3g58940/PEG3-like LRR" evidence="3">
    <location>
        <begin position="150"/>
        <end position="287"/>
    </location>
</feature>
<feature type="domain" description="F-box" evidence="2">
    <location>
        <begin position="47"/>
        <end position="87"/>
    </location>
</feature>
<dbReference type="InterPro" id="IPR036047">
    <property type="entry name" value="F-box-like_dom_sf"/>
</dbReference>
<feature type="compositionally biased region" description="Polar residues" evidence="1">
    <location>
        <begin position="17"/>
        <end position="33"/>
    </location>
</feature>
<evidence type="ECO:0000259" key="3">
    <source>
        <dbReference type="Pfam" id="PF24758"/>
    </source>
</evidence>
<protein>
    <submittedName>
        <fullName evidence="4">F-box/RNI-like superfamily protein</fullName>
    </submittedName>
</protein>
<evidence type="ECO:0000256" key="1">
    <source>
        <dbReference type="SAM" id="MobiDB-lite"/>
    </source>
</evidence>
<dbReference type="InterPro" id="IPR032675">
    <property type="entry name" value="LRR_dom_sf"/>
</dbReference>
<accession>A0AAV8EPQ7</accession>
<organism evidence="4 5">
    <name type="scientific">Rhynchospora pubera</name>
    <dbReference type="NCBI Taxonomy" id="906938"/>
    <lineage>
        <taxon>Eukaryota</taxon>
        <taxon>Viridiplantae</taxon>
        <taxon>Streptophyta</taxon>
        <taxon>Embryophyta</taxon>
        <taxon>Tracheophyta</taxon>
        <taxon>Spermatophyta</taxon>
        <taxon>Magnoliopsida</taxon>
        <taxon>Liliopsida</taxon>
        <taxon>Poales</taxon>
        <taxon>Cyperaceae</taxon>
        <taxon>Cyperoideae</taxon>
        <taxon>Rhynchosporeae</taxon>
        <taxon>Rhynchospora</taxon>
    </lineage>
</organism>
<dbReference type="Proteomes" id="UP001140206">
    <property type="component" value="Chromosome 3"/>
</dbReference>
<comment type="caution">
    <text evidence="4">The sequence shown here is derived from an EMBL/GenBank/DDBJ whole genome shotgun (WGS) entry which is preliminary data.</text>
</comment>